<evidence type="ECO:0000313" key="10">
    <source>
        <dbReference type="Proteomes" id="UP000189580"/>
    </source>
</evidence>
<dbReference type="GO" id="GO:0110051">
    <property type="term" value="P:metabolite repair"/>
    <property type="evidence" value="ECO:0007669"/>
    <property type="project" value="TreeGrafter"/>
</dbReference>
<dbReference type="Gene3D" id="3.40.1190.20">
    <property type="match status" value="1"/>
</dbReference>
<dbReference type="InterPro" id="IPR000631">
    <property type="entry name" value="CARKD"/>
</dbReference>
<dbReference type="EMBL" id="CP014502">
    <property type="protein sequence ID" value="ANB13761.1"/>
    <property type="molecule type" value="Genomic_DNA"/>
</dbReference>
<dbReference type="RefSeq" id="XP_018736238.1">
    <property type="nucleotide sequence ID" value="XM_018881795.1"/>
</dbReference>
<name>A0A167E876_9ASCO</name>
<protein>
    <recommendedName>
        <fullName evidence="7">ATP-dependent (S)-NAD(P)H-hydrate dehydratase</fullName>
        <ecNumber evidence="7">4.2.1.93</ecNumber>
    </recommendedName>
    <alternativeName>
        <fullName evidence="7">ATP-dependent NAD(P)HX dehydratase</fullName>
    </alternativeName>
</protein>
<keyword evidence="7" id="KW-0597">Phosphoprotein</keyword>
<keyword evidence="10" id="KW-1185">Reference proteome</keyword>
<dbReference type="AlphaFoldDB" id="A0A167E876"/>
<dbReference type="PANTHER" id="PTHR12592">
    <property type="entry name" value="ATP-DEPENDENT (S)-NAD(P)H-HYDRATE DEHYDRATASE FAMILY MEMBER"/>
    <property type="match status" value="1"/>
</dbReference>
<dbReference type="InterPro" id="IPR017953">
    <property type="entry name" value="Carbohydrate_kinase_pred_CS"/>
</dbReference>
<dbReference type="GO" id="GO:0005524">
    <property type="term" value="F:ATP binding"/>
    <property type="evidence" value="ECO:0007669"/>
    <property type="project" value="UniProtKB-KW"/>
</dbReference>
<evidence type="ECO:0000256" key="6">
    <source>
        <dbReference type="ARBA" id="ARBA00047472"/>
    </source>
</evidence>
<dbReference type="NCBIfam" id="TIGR00196">
    <property type="entry name" value="yjeF_cterm"/>
    <property type="match status" value="1"/>
</dbReference>
<dbReference type="SUPFAM" id="SSF53613">
    <property type="entry name" value="Ribokinase-like"/>
    <property type="match status" value="1"/>
</dbReference>
<dbReference type="GeneID" id="30036867"/>
<dbReference type="Pfam" id="PF01256">
    <property type="entry name" value="Carb_kinase"/>
    <property type="match status" value="1"/>
</dbReference>
<dbReference type="GO" id="GO:0047453">
    <property type="term" value="F:ATP-dependent NAD(P)H-hydrate dehydratase activity"/>
    <property type="evidence" value="ECO:0007669"/>
    <property type="project" value="UniProtKB-UniRule"/>
</dbReference>
<dbReference type="PROSITE" id="PS51383">
    <property type="entry name" value="YJEF_C_3"/>
    <property type="match status" value="1"/>
</dbReference>
<keyword evidence="1 7" id="KW-0547">Nucleotide-binding</keyword>
<evidence type="ECO:0000256" key="7">
    <source>
        <dbReference type="HAMAP-Rule" id="MF_03157"/>
    </source>
</evidence>
<comment type="catalytic activity">
    <reaction evidence="7">
        <text>(6S)-NADHX + ATP = ADP + phosphate + NADH + H(+)</text>
        <dbReference type="Rhea" id="RHEA:19017"/>
        <dbReference type="ChEBI" id="CHEBI:15378"/>
        <dbReference type="ChEBI" id="CHEBI:30616"/>
        <dbReference type="ChEBI" id="CHEBI:43474"/>
        <dbReference type="ChEBI" id="CHEBI:57945"/>
        <dbReference type="ChEBI" id="CHEBI:64074"/>
        <dbReference type="ChEBI" id="CHEBI:456216"/>
        <dbReference type="EC" id="4.2.1.93"/>
    </reaction>
</comment>
<feature type="domain" description="YjeF C-terminal" evidence="8">
    <location>
        <begin position="1"/>
        <end position="272"/>
    </location>
</feature>
<keyword evidence="5 7" id="KW-0456">Lyase</keyword>
<dbReference type="Proteomes" id="UP000189580">
    <property type="component" value="Chromosome d"/>
</dbReference>
<comment type="function">
    <text evidence="7">Catalyzes the dehydration of the S-form of NAD(P)HX at the expense of ATP, which is converted to ADP. Together with NAD(P)HX epimerase, which catalyzes the epimerization of the S- and R-forms, the enzyme allows the repair of both epimers of NAD(P)HX, a damaged form of NAD(P)H that is a result of enzymatic or heat-dependent hydration.</text>
</comment>
<keyword evidence="7" id="KW-0963">Cytoplasm</keyword>
<sequence>MASTLVGADMSHVICEKYAGDVIKSYSPNLIVHPYLFETEHLPSGHSIQNVVEKVCSVLDRIHVVVIGPGLGRDKTMLETTAAIIQEAKKRKLPIVIDADGLYLIQNQPDLIKGYEKAILTPNVVEFQRLCKALEIDDAGGDDPASAPKVSKLATTFGGLTILEKGKLDNISNGHTTISNDISGGPKRVSGQGDTLSGSIAAFLAWQLAYEQKLWDTEPIKEAQDSRDLTLLAVFAASSITRTASALAYKNHGRALLTSDISDSVGAAFKQLFE</sequence>
<evidence type="ECO:0000313" key="9">
    <source>
        <dbReference type="EMBL" id="ANB13761.1"/>
    </source>
</evidence>
<comment type="cofactor">
    <cofactor evidence="7">
        <name>Mg(2+)</name>
        <dbReference type="ChEBI" id="CHEBI:18420"/>
    </cofactor>
</comment>
<dbReference type="CDD" id="cd01171">
    <property type="entry name" value="YXKO-related"/>
    <property type="match status" value="1"/>
</dbReference>
<gene>
    <name evidence="9" type="ORF">AWJ20_4706</name>
</gene>
<evidence type="ECO:0000256" key="1">
    <source>
        <dbReference type="ARBA" id="ARBA00022741"/>
    </source>
</evidence>
<dbReference type="InterPro" id="IPR029056">
    <property type="entry name" value="Ribokinase-like"/>
</dbReference>
<dbReference type="GO" id="GO:0005737">
    <property type="term" value="C:cytoplasm"/>
    <property type="evidence" value="ECO:0007669"/>
    <property type="project" value="UniProtKB-SubCell"/>
</dbReference>
<dbReference type="PROSITE" id="PS01049">
    <property type="entry name" value="YJEF_C_1"/>
    <property type="match status" value="1"/>
</dbReference>
<keyword evidence="2 7" id="KW-0067">ATP-binding</keyword>
<keyword evidence="3" id="KW-0521">NADP</keyword>
<organism evidence="9 10">
    <name type="scientific">Sugiyamaella lignohabitans</name>
    <dbReference type="NCBI Taxonomy" id="796027"/>
    <lineage>
        <taxon>Eukaryota</taxon>
        <taxon>Fungi</taxon>
        <taxon>Dikarya</taxon>
        <taxon>Ascomycota</taxon>
        <taxon>Saccharomycotina</taxon>
        <taxon>Dipodascomycetes</taxon>
        <taxon>Dipodascales</taxon>
        <taxon>Trichomonascaceae</taxon>
        <taxon>Sugiyamaella</taxon>
    </lineage>
</organism>
<dbReference type="GO" id="GO:0046496">
    <property type="term" value="P:nicotinamide nucleotide metabolic process"/>
    <property type="evidence" value="ECO:0007669"/>
    <property type="project" value="UniProtKB-UniRule"/>
</dbReference>
<dbReference type="KEGG" id="slb:AWJ20_4706"/>
<dbReference type="HAMAP" id="MF_01965">
    <property type="entry name" value="NADHX_dehydratase"/>
    <property type="match status" value="1"/>
</dbReference>
<dbReference type="EC" id="4.2.1.93" evidence="7"/>
<dbReference type="OrthoDB" id="8110916at2759"/>
<feature type="binding site" evidence="7">
    <location>
        <begin position="184"/>
        <end position="193"/>
    </location>
    <ligand>
        <name>ATP</name>
        <dbReference type="ChEBI" id="CHEBI:30616"/>
    </ligand>
</feature>
<proteinExistence type="inferred from homology"/>
<feature type="binding site" evidence="7">
    <location>
        <position position="70"/>
    </location>
    <ligand>
        <name>(6S)-NADPHX</name>
        <dbReference type="ChEBI" id="CHEBI:64076"/>
    </ligand>
</feature>
<reference evidence="9 10" key="1">
    <citation type="submission" date="2016-02" db="EMBL/GenBank/DDBJ databases">
        <title>Complete genome sequence and transcriptome regulation of the pentose utilising yeast Sugiyamaella lignohabitans.</title>
        <authorList>
            <person name="Bellasio M."/>
            <person name="Peymann A."/>
            <person name="Valli M."/>
            <person name="Sipitzky M."/>
            <person name="Graf A."/>
            <person name="Sauer M."/>
            <person name="Marx H."/>
            <person name="Mattanovich D."/>
        </authorList>
    </citation>
    <scope>NUCLEOTIDE SEQUENCE [LARGE SCALE GENOMIC DNA]</scope>
    <source>
        <strain evidence="9 10">CBS 10342</strain>
    </source>
</reference>
<comment type="catalytic activity">
    <reaction evidence="6 7">
        <text>(6S)-NADPHX + ATP = ADP + phosphate + NADPH + H(+)</text>
        <dbReference type="Rhea" id="RHEA:32231"/>
        <dbReference type="ChEBI" id="CHEBI:15378"/>
        <dbReference type="ChEBI" id="CHEBI:30616"/>
        <dbReference type="ChEBI" id="CHEBI:43474"/>
        <dbReference type="ChEBI" id="CHEBI:57783"/>
        <dbReference type="ChEBI" id="CHEBI:64076"/>
        <dbReference type="ChEBI" id="CHEBI:456216"/>
        <dbReference type="EC" id="4.2.1.93"/>
    </reaction>
</comment>
<evidence type="ECO:0000256" key="5">
    <source>
        <dbReference type="ARBA" id="ARBA00023239"/>
    </source>
</evidence>
<evidence type="ECO:0000256" key="3">
    <source>
        <dbReference type="ARBA" id="ARBA00022857"/>
    </source>
</evidence>
<feature type="binding site" evidence="7">
    <location>
        <position position="194"/>
    </location>
    <ligand>
        <name>(6S)-NADPHX</name>
        <dbReference type="ChEBI" id="CHEBI:64076"/>
    </ligand>
</feature>
<comment type="subcellular location">
    <subcellularLocation>
        <location evidence="7">Cytoplasm</location>
    </subcellularLocation>
</comment>
<accession>A0A167E876</accession>
<dbReference type="PANTHER" id="PTHR12592:SF0">
    <property type="entry name" value="ATP-DEPENDENT (S)-NAD(P)H-HYDRATE DEHYDRATASE"/>
    <property type="match status" value="1"/>
</dbReference>
<feature type="binding site" evidence="7">
    <location>
        <begin position="165"/>
        <end position="169"/>
    </location>
    <ligand>
        <name>ATP</name>
        <dbReference type="ChEBI" id="CHEBI:30616"/>
    </ligand>
</feature>
<comment type="similarity">
    <text evidence="7">Belongs to the NnrD/CARKD family.</text>
</comment>
<keyword evidence="4 7" id="KW-0520">NAD</keyword>
<evidence type="ECO:0000256" key="2">
    <source>
        <dbReference type="ARBA" id="ARBA00022840"/>
    </source>
</evidence>
<feature type="binding site" evidence="7">
    <location>
        <begin position="123"/>
        <end position="129"/>
    </location>
    <ligand>
        <name>(6S)-NADPHX</name>
        <dbReference type="ChEBI" id="CHEBI:64076"/>
    </ligand>
</feature>
<evidence type="ECO:0000259" key="8">
    <source>
        <dbReference type="PROSITE" id="PS51383"/>
    </source>
</evidence>
<evidence type="ECO:0000256" key="4">
    <source>
        <dbReference type="ARBA" id="ARBA00023027"/>
    </source>
</evidence>